<evidence type="ECO:0000256" key="2">
    <source>
        <dbReference type="ARBA" id="ARBA00022527"/>
    </source>
</evidence>
<organism evidence="10 11">
    <name type="scientific">Trichosporon asahii var. asahii (strain CBS 8904)</name>
    <name type="common">Yeast</name>
    <dbReference type="NCBI Taxonomy" id="1220162"/>
    <lineage>
        <taxon>Eukaryota</taxon>
        <taxon>Fungi</taxon>
        <taxon>Dikarya</taxon>
        <taxon>Basidiomycota</taxon>
        <taxon>Agaricomycotina</taxon>
        <taxon>Tremellomycetes</taxon>
        <taxon>Trichosporonales</taxon>
        <taxon>Trichosporonaceae</taxon>
        <taxon>Trichosporon</taxon>
    </lineage>
</organism>
<feature type="compositionally biased region" description="Polar residues" evidence="8">
    <location>
        <begin position="1469"/>
        <end position="1481"/>
    </location>
</feature>
<protein>
    <recommendedName>
        <fullName evidence="9">Protein kinase domain-containing protein</fullName>
    </recommendedName>
</protein>
<dbReference type="InParanoid" id="K1VLW1"/>
<feature type="compositionally biased region" description="Low complexity" evidence="8">
    <location>
        <begin position="1458"/>
        <end position="1468"/>
    </location>
</feature>
<dbReference type="HOGENOM" id="CLU_001999_1_0_1"/>
<feature type="domain" description="Protein kinase" evidence="9">
    <location>
        <begin position="1118"/>
        <end position="1393"/>
    </location>
</feature>
<reference evidence="10 11" key="1">
    <citation type="journal article" date="2012" name="Eukaryot. Cell">
        <title>Genome sequence of the Trichosporon asahii environmental strain CBS 8904.</title>
        <authorList>
            <person name="Yang R.Y."/>
            <person name="Li H.T."/>
            <person name="Zhu H."/>
            <person name="Zhou G.P."/>
            <person name="Wang M."/>
            <person name="Wang L."/>
        </authorList>
    </citation>
    <scope>NUCLEOTIDE SEQUENCE [LARGE SCALE GENOMIC DNA]</scope>
    <source>
        <strain evidence="10 11">CBS 8904</strain>
    </source>
</reference>
<dbReference type="Pfam" id="PF00069">
    <property type="entry name" value="Pkinase"/>
    <property type="match status" value="1"/>
</dbReference>
<keyword evidence="2" id="KW-0723">Serine/threonine-protein kinase</keyword>
<evidence type="ECO:0000256" key="5">
    <source>
        <dbReference type="ARBA" id="ARBA00022777"/>
    </source>
</evidence>
<dbReference type="FunCoup" id="K1VLW1">
    <property type="interactions" value="337"/>
</dbReference>
<keyword evidence="3" id="KW-0808">Transferase</keyword>
<name>K1VLW1_TRIAC</name>
<dbReference type="OMA" id="PPCVDEN"/>
<feature type="compositionally biased region" description="Polar residues" evidence="8">
    <location>
        <begin position="57"/>
        <end position="114"/>
    </location>
</feature>
<comment type="similarity">
    <text evidence="1">Belongs to the protein kinase superfamily. STE Ser/Thr protein kinase family. MAP kinase kinase kinase subfamily.</text>
</comment>
<evidence type="ECO:0000256" key="8">
    <source>
        <dbReference type="SAM" id="MobiDB-lite"/>
    </source>
</evidence>
<dbReference type="SUPFAM" id="SSF56112">
    <property type="entry name" value="Protein kinase-like (PK-like)"/>
    <property type="match status" value="1"/>
</dbReference>
<dbReference type="PANTHER" id="PTHR48016:SF32">
    <property type="entry name" value="MITOGEN-ACTIVATED PROTEIN KINASE KINASE KINASE 4"/>
    <property type="match status" value="1"/>
</dbReference>
<dbReference type="PROSITE" id="PS00108">
    <property type="entry name" value="PROTEIN_KINASE_ST"/>
    <property type="match status" value="1"/>
</dbReference>
<dbReference type="OrthoDB" id="1043025at2759"/>
<sequence length="1589" mass="177642">MSDQLPPHNSALPVADEPSMTATKPRRKVRMMGHGPSTPDESEPIVTLGDDHIPGHTRSSSLTGTTAQPRHSSTSQPKLTRSNTYGRSSTASSSYNNWKSKYRDGTNSTPPNTVRHQRSSSVRRTRPVRELAIDMADADGYARALDDWRSDDDDDDELESHPVKALVAEAVRQAATGDGESTPGPHHHGADIAHMGVGQPKSLILATPPPDAAGPDTDEGRERMEWQSMLASVLGGDILRGESSRIGVELPSGKTYRKALGQSLWWQIRARLRNRTEEEERRRVEQRRNRVVDTVLEEIDNFTIKHDGDVSPLDQVAYILEKLAIVESLYPHTHAFRLDKPLYNSEEFQAKVDALSAWYSIVTQLQTQLRTLQLWTGTEDLDITKPNTTKEEPLVGGGGNRIHPLDSKALAHAKDQTDDSTFVDRILKEDSLRRTFEKRIFLDQIAILQNAKQTVIAHLPMFEQLNLPDFQYELLKIVSFPGRLIIEALKTRLRAAERLSDPDLMVIDDMASSFRNSIALAIVIRRQYEEITSVDPESRWALPESFPDSYQDVILKCIKMFFKLLHWKLKSGSKAVYFRETEVLEGEWTFLFDAAEAVEGVDLVVAESLCSLTNKLMVRVINYFENSLHVPIPTDDDGRSSVPAGSPNDTSRQYRDQQPMTTEQMLVWYGKILDAIKMRFRKLQRFARRLYQQFDNSAEYLLEDEDTELFVEQLQESGHFLVYTNVYEEHGTYIFADGSLWERPADVKQLLTRASSLNISPGAMKARASVGLSEYDDESDEEDAQYILLVSPRQSFAWKGAVMTLDVGTKIDYALEDSRIRLVADGPLTRLEYCKMLFTRSFIDPDTETTIFQPQCIVDAQSHLPKVNRELKKIARSALRLSECIIESAAHVRRTLRGAPGTQDLIENWYLFASDHGHRVALHMDNSAWARFSRLLMRLAISWVSFICDNCDPTDRKTFRWTVNALEYAMLMTRGNNILHLTKHEFALLRAKVASCMTLLISHFDILGARSSIEAKKEAERLETLRRMAKMYQRDDDDDCLLPRVPSPTSASKMQMQVDRSLRIPRQERLELINALDQHLAGQSHEQHLIGRVLDEEVSEDRALVFLAASSSNISLRWQQGGFIGGGANGSVYLGFNLDSGGIMAVKEIRVQDITNSPALYKQIKDEADMLSHPNIVDYYGIEVHRDRVYIFEEYCPGGSLANLLEHGRIEDEEVVMVYAWQMLQGLQYLHSKGVEHRDVKPDNILLGANSVLKYVDFGAAKVIIKGNRTMAKTRAIKGGGGGDAGPAVMNSLAGTPMYLAPEVIKGGAGALGAADIWSMGCVVLEITTGRKPWSNLDNEWAIMFHIGIATQHPPLPDPGQMSDLGIDFIQQCLTIDPNARPTASELMHHPWLSLMMELTMQPDQSPTASSVPSLMTTTTGDLQSLDSATTYDLTPQSERLPSGELSHSSLAVSQATSSYHTPESSSSNVHLSGTAPSSESPLKLHMEEIAPEQQPLVHPQQEAFPHQAQQQQQAEYAQLAEHAQLAEQAQHVSPPMPSHLPPPNAINGIDSRLEQLMLSDPQAEHSAGGTPTQCATPVAQRTERAPES</sequence>
<dbReference type="GO" id="GO:0038066">
    <property type="term" value="P:p38MAPK cascade"/>
    <property type="evidence" value="ECO:0007669"/>
    <property type="project" value="TreeGrafter"/>
</dbReference>
<feature type="compositionally biased region" description="Polar residues" evidence="8">
    <location>
        <begin position="647"/>
        <end position="658"/>
    </location>
</feature>
<evidence type="ECO:0000313" key="10">
    <source>
        <dbReference type="EMBL" id="EKD01706.1"/>
    </source>
</evidence>
<feature type="region of interest" description="Disordered" evidence="8">
    <location>
        <begin position="1526"/>
        <end position="1589"/>
    </location>
</feature>
<dbReference type="InterPro" id="IPR000719">
    <property type="entry name" value="Prot_kinase_dom"/>
</dbReference>
<feature type="region of interest" description="Disordered" evidence="8">
    <location>
        <begin position="1403"/>
        <end position="1481"/>
    </location>
</feature>
<dbReference type="SMART" id="SM00220">
    <property type="entry name" value="S_TKc"/>
    <property type="match status" value="1"/>
</dbReference>
<evidence type="ECO:0000313" key="11">
    <source>
        <dbReference type="Proteomes" id="UP000006757"/>
    </source>
</evidence>
<gene>
    <name evidence="10" type="ORF">A1Q2_03943</name>
</gene>
<evidence type="ECO:0000256" key="1">
    <source>
        <dbReference type="ARBA" id="ARBA00006529"/>
    </source>
</evidence>
<evidence type="ECO:0000256" key="7">
    <source>
        <dbReference type="PROSITE-ProRule" id="PRU10141"/>
    </source>
</evidence>
<keyword evidence="11" id="KW-1185">Reference proteome</keyword>
<evidence type="ECO:0000256" key="3">
    <source>
        <dbReference type="ARBA" id="ARBA00022679"/>
    </source>
</evidence>
<feature type="compositionally biased region" description="Basic residues" evidence="8">
    <location>
        <begin position="115"/>
        <end position="126"/>
    </location>
</feature>
<feature type="compositionally biased region" description="Polar residues" evidence="8">
    <location>
        <begin position="1403"/>
        <end position="1457"/>
    </location>
</feature>
<evidence type="ECO:0000259" key="9">
    <source>
        <dbReference type="PROSITE" id="PS50011"/>
    </source>
</evidence>
<comment type="caution">
    <text evidence="10">The sequence shown here is derived from an EMBL/GenBank/DDBJ whole genome shotgun (WGS) entry which is preliminary data.</text>
</comment>
<feature type="region of interest" description="Disordered" evidence="8">
    <location>
        <begin position="634"/>
        <end position="658"/>
    </location>
</feature>
<evidence type="ECO:0000256" key="4">
    <source>
        <dbReference type="ARBA" id="ARBA00022741"/>
    </source>
</evidence>
<dbReference type="Pfam" id="PF19431">
    <property type="entry name" value="MEKK4_N"/>
    <property type="match status" value="1"/>
</dbReference>
<dbReference type="eggNOG" id="KOG4645">
    <property type="taxonomic scope" value="Eukaryota"/>
</dbReference>
<feature type="region of interest" description="Disordered" evidence="8">
    <location>
        <begin position="1"/>
        <end position="128"/>
    </location>
</feature>
<dbReference type="PANTHER" id="PTHR48016">
    <property type="entry name" value="MAP KINASE KINASE KINASE SSK2-RELATED-RELATED"/>
    <property type="match status" value="1"/>
</dbReference>
<dbReference type="Proteomes" id="UP000006757">
    <property type="component" value="Unassembled WGS sequence"/>
</dbReference>
<dbReference type="GO" id="GO:0005524">
    <property type="term" value="F:ATP binding"/>
    <property type="evidence" value="ECO:0007669"/>
    <property type="project" value="UniProtKB-UniRule"/>
</dbReference>
<dbReference type="EMBL" id="AMBO01000311">
    <property type="protein sequence ID" value="EKD01706.1"/>
    <property type="molecule type" value="Genomic_DNA"/>
</dbReference>
<proteinExistence type="inferred from homology"/>
<keyword evidence="5" id="KW-0418">Kinase</keyword>
<keyword evidence="4 7" id="KW-0547">Nucleotide-binding</keyword>
<dbReference type="InterPro" id="IPR017441">
    <property type="entry name" value="Protein_kinase_ATP_BS"/>
</dbReference>
<keyword evidence="6 7" id="KW-0067">ATP-binding</keyword>
<dbReference type="STRING" id="1220162.K1VLW1"/>
<feature type="binding site" evidence="7">
    <location>
        <position position="1147"/>
    </location>
    <ligand>
        <name>ATP</name>
        <dbReference type="ChEBI" id="CHEBI:30616"/>
    </ligand>
</feature>
<evidence type="ECO:0000256" key="6">
    <source>
        <dbReference type="ARBA" id="ARBA00022840"/>
    </source>
</evidence>
<dbReference type="PROSITE" id="PS00107">
    <property type="entry name" value="PROTEIN_KINASE_ATP"/>
    <property type="match status" value="1"/>
</dbReference>
<accession>K1VLW1</accession>
<dbReference type="InterPro" id="IPR050538">
    <property type="entry name" value="MAP_kinase_kinase_kinase"/>
</dbReference>
<feature type="compositionally biased region" description="Pro residues" evidence="8">
    <location>
        <begin position="1535"/>
        <end position="1545"/>
    </location>
</feature>
<dbReference type="Gene3D" id="1.10.510.10">
    <property type="entry name" value="Transferase(Phosphotransferase) domain 1"/>
    <property type="match status" value="1"/>
</dbReference>
<dbReference type="GO" id="GO:0004674">
    <property type="term" value="F:protein serine/threonine kinase activity"/>
    <property type="evidence" value="ECO:0007669"/>
    <property type="project" value="UniProtKB-KW"/>
</dbReference>
<dbReference type="InterPro" id="IPR011009">
    <property type="entry name" value="Kinase-like_dom_sf"/>
</dbReference>
<dbReference type="InterPro" id="IPR045801">
    <property type="entry name" value="MEKK4_N"/>
</dbReference>
<dbReference type="PROSITE" id="PS50011">
    <property type="entry name" value="PROTEIN_KINASE_DOM"/>
    <property type="match status" value="1"/>
</dbReference>
<dbReference type="InterPro" id="IPR008271">
    <property type="entry name" value="Ser/Thr_kinase_AS"/>
</dbReference>